<evidence type="ECO:0000256" key="2">
    <source>
        <dbReference type="PIRNR" id="PIRNR006276"/>
    </source>
</evidence>
<dbReference type="RefSeq" id="WP_073269226.1">
    <property type="nucleotide sequence ID" value="NZ_FQTU01000001.1"/>
</dbReference>
<proteinExistence type="inferred from homology"/>
<gene>
    <name evidence="4" type="ORF">SAMN02746064_00235</name>
</gene>
<dbReference type="InterPro" id="IPR014729">
    <property type="entry name" value="Rossmann-like_a/b/a_fold"/>
</dbReference>
<name>A0A1M4SEM1_9FIRM</name>
<reference evidence="4 5" key="1">
    <citation type="submission" date="2016-11" db="EMBL/GenBank/DDBJ databases">
        <authorList>
            <person name="Jaros S."/>
            <person name="Januszkiewicz K."/>
            <person name="Wedrychowicz H."/>
        </authorList>
    </citation>
    <scope>NUCLEOTIDE SEQUENCE [LARGE SCALE GENOMIC DNA]</scope>
    <source>
        <strain evidence="4 5">DSM 14828</strain>
    </source>
</reference>
<keyword evidence="5" id="KW-1185">Reference proteome</keyword>
<feature type="domain" description="UspA" evidence="3">
    <location>
        <begin position="1"/>
        <end position="141"/>
    </location>
</feature>
<comment type="subcellular location">
    <subcellularLocation>
        <location evidence="2">Cytoplasm</location>
    </subcellularLocation>
</comment>
<dbReference type="SUPFAM" id="SSF52402">
    <property type="entry name" value="Adenine nucleotide alpha hydrolases-like"/>
    <property type="match status" value="1"/>
</dbReference>
<sequence length="141" mass="15354">MYKKILVPTDASDFSKRALLEAIAIAHMTEGDIFLLNVTHSPDSYWGYTASYGLTVNQESLRELGNLAIEISMADITTDIPLKPIIKFGNPSNQIIETAEEQDVDLIVMGSHGHGFVAGALLGSVSQRVLHQAQCPVMIVK</sequence>
<keyword evidence="2" id="KW-0963">Cytoplasm</keyword>
<evidence type="ECO:0000313" key="4">
    <source>
        <dbReference type="EMBL" id="SHE30704.1"/>
    </source>
</evidence>
<comment type="similarity">
    <text evidence="1 2">Belongs to the universal stress protein A family.</text>
</comment>
<dbReference type="OrthoDB" id="9794782at2"/>
<dbReference type="Gene3D" id="3.40.50.620">
    <property type="entry name" value="HUPs"/>
    <property type="match status" value="1"/>
</dbReference>
<dbReference type="AlphaFoldDB" id="A0A1M4SEM1"/>
<dbReference type="GO" id="GO:0005737">
    <property type="term" value="C:cytoplasm"/>
    <property type="evidence" value="ECO:0007669"/>
    <property type="project" value="UniProtKB-SubCell"/>
</dbReference>
<organism evidence="4 5">
    <name type="scientific">Alkalibacter saccharofermentans DSM 14828</name>
    <dbReference type="NCBI Taxonomy" id="1120975"/>
    <lineage>
        <taxon>Bacteria</taxon>
        <taxon>Bacillati</taxon>
        <taxon>Bacillota</taxon>
        <taxon>Clostridia</taxon>
        <taxon>Eubacteriales</taxon>
        <taxon>Eubacteriaceae</taxon>
        <taxon>Alkalibacter</taxon>
    </lineage>
</organism>
<dbReference type="CDD" id="cd00293">
    <property type="entry name" value="USP-like"/>
    <property type="match status" value="1"/>
</dbReference>
<dbReference type="InterPro" id="IPR006016">
    <property type="entry name" value="UspA"/>
</dbReference>
<dbReference type="PRINTS" id="PR01438">
    <property type="entry name" value="UNVRSLSTRESS"/>
</dbReference>
<protein>
    <recommendedName>
        <fullName evidence="2">Universal stress protein</fullName>
    </recommendedName>
</protein>
<accession>A0A1M4SEM1</accession>
<dbReference type="PANTHER" id="PTHR46268:SF6">
    <property type="entry name" value="UNIVERSAL STRESS PROTEIN UP12"/>
    <property type="match status" value="1"/>
</dbReference>
<dbReference type="PIRSF" id="PIRSF006276">
    <property type="entry name" value="UspA"/>
    <property type="match status" value="1"/>
</dbReference>
<dbReference type="InterPro" id="IPR006015">
    <property type="entry name" value="Universal_stress_UspA"/>
</dbReference>
<dbReference type="EMBL" id="FQTU01000001">
    <property type="protein sequence ID" value="SHE30704.1"/>
    <property type="molecule type" value="Genomic_DNA"/>
</dbReference>
<evidence type="ECO:0000256" key="1">
    <source>
        <dbReference type="ARBA" id="ARBA00008791"/>
    </source>
</evidence>
<dbReference type="Pfam" id="PF00582">
    <property type="entry name" value="Usp"/>
    <property type="match status" value="1"/>
</dbReference>
<evidence type="ECO:0000259" key="3">
    <source>
        <dbReference type="Pfam" id="PF00582"/>
    </source>
</evidence>
<dbReference type="Proteomes" id="UP000184251">
    <property type="component" value="Unassembled WGS sequence"/>
</dbReference>
<evidence type="ECO:0000313" key="5">
    <source>
        <dbReference type="Proteomes" id="UP000184251"/>
    </source>
</evidence>
<dbReference type="PANTHER" id="PTHR46268">
    <property type="entry name" value="STRESS RESPONSE PROTEIN NHAX"/>
    <property type="match status" value="1"/>
</dbReference>